<keyword evidence="4 7" id="KW-0547">Nucleotide-binding</keyword>
<organism evidence="9 10">
    <name type="scientific">Chitinophaga caseinilytica</name>
    <dbReference type="NCBI Taxonomy" id="2267521"/>
    <lineage>
        <taxon>Bacteria</taxon>
        <taxon>Pseudomonadati</taxon>
        <taxon>Bacteroidota</taxon>
        <taxon>Chitinophagia</taxon>
        <taxon>Chitinophagales</taxon>
        <taxon>Chitinophagaceae</taxon>
        <taxon>Chitinophaga</taxon>
    </lineage>
</organism>
<dbReference type="InterPro" id="IPR036928">
    <property type="entry name" value="AS_sf"/>
</dbReference>
<protein>
    <recommendedName>
        <fullName evidence="2 7">Glutamyl-tRNA(Gln) amidotransferase subunit A</fullName>
        <shortName evidence="7">Glu-ADT subunit A</shortName>
        <ecNumber evidence="7">6.3.5.7</ecNumber>
    </recommendedName>
</protein>
<accession>A0ABZ2Z5J0</accession>
<comment type="similarity">
    <text evidence="7">Belongs to the amidase family. GatA subfamily.</text>
</comment>
<reference evidence="9 10" key="1">
    <citation type="submission" date="2024-03" db="EMBL/GenBank/DDBJ databases">
        <title>Chitinophaga caseinilytica sp. nov., a casein hydrolysing bacterium isolated from forest soil.</title>
        <authorList>
            <person name="Lee D.S."/>
            <person name="Han D.M."/>
            <person name="Baek J.H."/>
            <person name="Choi D.G."/>
            <person name="Jeon J.H."/>
            <person name="Jeon C.O."/>
        </authorList>
    </citation>
    <scope>NUCLEOTIDE SEQUENCE [LARGE SCALE GENOMIC DNA]</scope>
    <source>
        <strain evidence="9 10">KACC 19118</strain>
    </source>
</reference>
<evidence type="ECO:0000256" key="3">
    <source>
        <dbReference type="ARBA" id="ARBA00022598"/>
    </source>
</evidence>
<feature type="active site" description="Acyl-ester intermediate" evidence="7">
    <location>
        <position position="176"/>
    </location>
</feature>
<dbReference type="EC" id="6.3.5.7" evidence="7"/>
<evidence type="ECO:0000256" key="1">
    <source>
        <dbReference type="ARBA" id="ARBA00011123"/>
    </source>
</evidence>
<keyword evidence="5 7" id="KW-0067">ATP-binding</keyword>
<sequence>MTEYSSISSFQEALYAGRANCEETVRMYLDRIEQTRHLNAYLEVFTEDALRQARSLDEKIRKGERPGLLAGVVVGIKDVICYKGHAVSAASRILEGFESLYNATAVERLLEAGAIIIGRLNCDEFAMGSTNENSAYGPTLNALDETRVPGGSSGGSAVAVQAGLCHVSLGSDTGGSVRQPADFCGIVGLKPSYGRVSRHGLLAYASSFDQIGIFGSNIADVARVLQVIAGPDAYDSTASQSDVPEYQLSTDLHNKKRKFAYLRDALHHEGLDPEMRGGFESFFEQLKAEGHTVEPVDFEYLDFVVAAYYVLTTAEASSNLSRYDGVKYGHRTPEKGIDLTDFYRKSRSEGFGKEVKKRILLGTFVLSAGYYDAYFTKAQQVRRLVVEKMQAILQRYDAILLPTVPTTAFRIGEKMDDPIAMYLADIYTVLANLTGVPAISVPLTRHSNGMPYGLQIITRELDEQNLLEIAQTMLQMQQVDTV</sequence>
<dbReference type="Proteomes" id="UP001449657">
    <property type="component" value="Chromosome"/>
</dbReference>
<feature type="active site" description="Charge relay system" evidence="7">
    <location>
        <position position="152"/>
    </location>
</feature>
<dbReference type="Gene3D" id="3.90.1300.10">
    <property type="entry name" value="Amidase signature (AS) domain"/>
    <property type="match status" value="1"/>
</dbReference>
<evidence type="ECO:0000259" key="8">
    <source>
        <dbReference type="Pfam" id="PF01425"/>
    </source>
</evidence>
<evidence type="ECO:0000256" key="5">
    <source>
        <dbReference type="ARBA" id="ARBA00022840"/>
    </source>
</evidence>
<dbReference type="InterPro" id="IPR000120">
    <property type="entry name" value="Amidase"/>
</dbReference>
<dbReference type="NCBIfam" id="TIGR00132">
    <property type="entry name" value="gatA"/>
    <property type="match status" value="1"/>
</dbReference>
<dbReference type="EMBL" id="CP150096">
    <property type="protein sequence ID" value="WZN46842.1"/>
    <property type="molecule type" value="Genomic_DNA"/>
</dbReference>
<dbReference type="SUPFAM" id="SSF75304">
    <property type="entry name" value="Amidase signature (AS) enzymes"/>
    <property type="match status" value="1"/>
</dbReference>
<evidence type="ECO:0000256" key="4">
    <source>
        <dbReference type="ARBA" id="ARBA00022741"/>
    </source>
</evidence>
<evidence type="ECO:0000256" key="6">
    <source>
        <dbReference type="ARBA" id="ARBA00022917"/>
    </source>
</evidence>
<dbReference type="RefSeq" id="WP_341841524.1">
    <property type="nucleotide sequence ID" value="NZ_CP149792.1"/>
</dbReference>
<name>A0ABZ2Z5J0_9BACT</name>
<keyword evidence="6 7" id="KW-0648">Protein biosynthesis</keyword>
<feature type="domain" description="Amidase" evidence="8">
    <location>
        <begin position="23"/>
        <end position="467"/>
    </location>
</feature>
<comment type="subunit">
    <text evidence="1 7">Heterotrimer of A, B and C subunits.</text>
</comment>
<dbReference type="InterPro" id="IPR004412">
    <property type="entry name" value="GatA"/>
</dbReference>
<dbReference type="HAMAP" id="MF_00120">
    <property type="entry name" value="GatA"/>
    <property type="match status" value="1"/>
</dbReference>
<evidence type="ECO:0000256" key="2">
    <source>
        <dbReference type="ARBA" id="ARBA00014428"/>
    </source>
</evidence>
<gene>
    <name evidence="7 9" type="primary">gatA</name>
    <name evidence="9" type="ORF">WJU22_01415</name>
</gene>
<evidence type="ECO:0000256" key="7">
    <source>
        <dbReference type="HAMAP-Rule" id="MF_00120"/>
    </source>
</evidence>
<comment type="catalytic activity">
    <reaction evidence="7">
        <text>L-glutamyl-tRNA(Gln) + L-glutamine + ATP + H2O = L-glutaminyl-tRNA(Gln) + L-glutamate + ADP + phosphate + H(+)</text>
        <dbReference type="Rhea" id="RHEA:17521"/>
        <dbReference type="Rhea" id="RHEA-COMP:9681"/>
        <dbReference type="Rhea" id="RHEA-COMP:9684"/>
        <dbReference type="ChEBI" id="CHEBI:15377"/>
        <dbReference type="ChEBI" id="CHEBI:15378"/>
        <dbReference type="ChEBI" id="CHEBI:29985"/>
        <dbReference type="ChEBI" id="CHEBI:30616"/>
        <dbReference type="ChEBI" id="CHEBI:43474"/>
        <dbReference type="ChEBI" id="CHEBI:58359"/>
        <dbReference type="ChEBI" id="CHEBI:78520"/>
        <dbReference type="ChEBI" id="CHEBI:78521"/>
        <dbReference type="ChEBI" id="CHEBI:456216"/>
        <dbReference type="EC" id="6.3.5.7"/>
    </reaction>
</comment>
<dbReference type="InterPro" id="IPR023631">
    <property type="entry name" value="Amidase_dom"/>
</dbReference>
<feature type="active site" description="Charge relay system" evidence="7">
    <location>
        <position position="77"/>
    </location>
</feature>
<dbReference type="PANTHER" id="PTHR11895:SF7">
    <property type="entry name" value="GLUTAMYL-TRNA(GLN) AMIDOTRANSFERASE SUBUNIT A, MITOCHONDRIAL"/>
    <property type="match status" value="1"/>
</dbReference>
<evidence type="ECO:0000313" key="9">
    <source>
        <dbReference type="EMBL" id="WZN46842.1"/>
    </source>
</evidence>
<dbReference type="PANTHER" id="PTHR11895">
    <property type="entry name" value="TRANSAMIDASE"/>
    <property type="match status" value="1"/>
</dbReference>
<keyword evidence="10" id="KW-1185">Reference proteome</keyword>
<dbReference type="Pfam" id="PF01425">
    <property type="entry name" value="Amidase"/>
    <property type="match status" value="1"/>
</dbReference>
<comment type="function">
    <text evidence="7">Allows the formation of correctly charged Gln-tRNA(Gln) through the transamidation of misacylated Glu-tRNA(Gln) in organisms which lack glutaminyl-tRNA synthetase. The reaction takes place in the presence of glutamine and ATP through an activated gamma-phospho-Glu-tRNA(Gln).</text>
</comment>
<proteinExistence type="inferred from homology"/>
<keyword evidence="3 7" id="KW-0436">Ligase</keyword>
<evidence type="ECO:0000313" key="10">
    <source>
        <dbReference type="Proteomes" id="UP001449657"/>
    </source>
</evidence>